<evidence type="ECO:0000256" key="5">
    <source>
        <dbReference type="SAM" id="MobiDB-lite"/>
    </source>
</evidence>
<reference evidence="7" key="1">
    <citation type="journal article" date="2014" name="Int. J. Syst. Evol. Microbiol.">
        <title>Complete genome sequence of Corynebacterium casei LMG S-19264T (=DSM 44701T), isolated from a smear-ripened cheese.</title>
        <authorList>
            <consortium name="US DOE Joint Genome Institute (JGI-PGF)"/>
            <person name="Walter F."/>
            <person name="Albersmeier A."/>
            <person name="Kalinowski J."/>
            <person name="Ruckert C."/>
        </authorList>
    </citation>
    <scope>NUCLEOTIDE SEQUENCE</scope>
    <source>
        <strain evidence="7">JCM 4234</strain>
    </source>
</reference>
<feature type="transmembrane region" description="Helical" evidence="6">
    <location>
        <begin position="155"/>
        <end position="174"/>
    </location>
</feature>
<keyword evidence="7" id="KW-0328">Glycosyltransferase</keyword>
<organism evidence="7 8">
    <name type="scientific">Streptomyces griseoviridis</name>
    <dbReference type="NCBI Taxonomy" id="45398"/>
    <lineage>
        <taxon>Bacteria</taxon>
        <taxon>Bacillati</taxon>
        <taxon>Actinomycetota</taxon>
        <taxon>Actinomycetes</taxon>
        <taxon>Kitasatosporales</taxon>
        <taxon>Streptomycetaceae</taxon>
        <taxon>Streptomyces</taxon>
    </lineage>
</organism>
<dbReference type="PANTHER" id="PTHR11048:SF5">
    <property type="entry name" value="DECAPRENYL-PHOSPHATE PHOSPHORIBOSYLTRANSFERASE"/>
    <property type="match status" value="1"/>
</dbReference>
<keyword evidence="8" id="KW-1185">Reference proteome</keyword>
<reference evidence="7" key="2">
    <citation type="submission" date="2020-09" db="EMBL/GenBank/DDBJ databases">
        <authorList>
            <person name="Sun Q."/>
            <person name="Ohkuma M."/>
        </authorList>
    </citation>
    <scope>NUCLEOTIDE SEQUENCE</scope>
    <source>
        <strain evidence="7">JCM 4234</strain>
    </source>
</reference>
<evidence type="ECO:0000256" key="3">
    <source>
        <dbReference type="ARBA" id="ARBA00022989"/>
    </source>
</evidence>
<feature type="transmembrane region" description="Helical" evidence="6">
    <location>
        <begin position="219"/>
        <end position="241"/>
    </location>
</feature>
<proteinExistence type="predicted"/>
<feature type="transmembrane region" description="Helical" evidence="6">
    <location>
        <begin position="63"/>
        <end position="84"/>
    </location>
</feature>
<evidence type="ECO:0000256" key="6">
    <source>
        <dbReference type="SAM" id="Phobius"/>
    </source>
</evidence>
<dbReference type="Gene3D" id="1.10.357.140">
    <property type="entry name" value="UbiA prenyltransferase"/>
    <property type="match status" value="1"/>
</dbReference>
<sequence length="313" mass="33718">MTTSANRPLDTALPAPPPARTSRSLPRDLLTLVRPGQFPKNLLVVPLALLDAQTAPPGLLGRVAWAIVLFTLASSLVYVWNDLYDRHRDRAHPTKRDRPIASGRVGVGTATAFGTALALLLAGAALLGPVDAWWPVAVYLALNLVYSRGLKHVPLLDVFVVSAGFGLRVIQGHLAAGTEIRSWLLVSVFCLCLMLVLGKRRHEMVTGGVAHRPALRGYSVPYLDHLIGLCACVTVVAFLLNLQQSAGSHYSDLAVLGSAPFALFAMARYLQLLHVQGKGGEPTRILVRDLAMVVNTLLWAVLLGGTLLATHYR</sequence>
<evidence type="ECO:0000313" key="8">
    <source>
        <dbReference type="Proteomes" id="UP000653493"/>
    </source>
</evidence>
<feature type="transmembrane region" description="Helical" evidence="6">
    <location>
        <begin position="290"/>
        <end position="312"/>
    </location>
</feature>
<dbReference type="InterPro" id="IPR039653">
    <property type="entry name" value="Prenyltransferase"/>
</dbReference>
<name>A0A918G3M2_STRGD</name>
<dbReference type="CDD" id="cd13963">
    <property type="entry name" value="PT_UbiA_2"/>
    <property type="match status" value="1"/>
</dbReference>
<keyword evidence="3 6" id="KW-1133">Transmembrane helix</keyword>
<keyword evidence="2 6" id="KW-0812">Transmembrane</keyword>
<evidence type="ECO:0000256" key="2">
    <source>
        <dbReference type="ARBA" id="ARBA00022692"/>
    </source>
</evidence>
<gene>
    <name evidence="7" type="ORF">GCM10010238_01440</name>
</gene>
<dbReference type="EMBL" id="BMSL01000001">
    <property type="protein sequence ID" value="GGS17254.1"/>
    <property type="molecule type" value="Genomic_DNA"/>
</dbReference>
<comment type="caution">
    <text evidence="7">The sequence shown here is derived from an EMBL/GenBank/DDBJ whole genome shotgun (WGS) entry which is preliminary data.</text>
</comment>
<dbReference type="GO" id="GO:0009247">
    <property type="term" value="P:glycolipid biosynthetic process"/>
    <property type="evidence" value="ECO:0007669"/>
    <property type="project" value="TreeGrafter"/>
</dbReference>
<dbReference type="GO" id="GO:0016757">
    <property type="term" value="F:glycosyltransferase activity"/>
    <property type="evidence" value="ECO:0007669"/>
    <property type="project" value="UniProtKB-KW"/>
</dbReference>
<dbReference type="Pfam" id="PF01040">
    <property type="entry name" value="UbiA"/>
    <property type="match status" value="1"/>
</dbReference>
<evidence type="ECO:0000313" key="7">
    <source>
        <dbReference type="EMBL" id="GGS17254.1"/>
    </source>
</evidence>
<dbReference type="Proteomes" id="UP000653493">
    <property type="component" value="Unassembled WGS sequence"/>
</dbReference>
<evidence type="ECO:0000256" key="1">
    <source>
        <dbReference type="ARBA" id="ARBA00004141"/>
    </source>
</evidence>
<dbReference type="AlphaFoldDB" id="A0A918G3M2"/>
<protein>
    <submittedName>
        <fullName evidence="7">Decaprenyl-phosphate phosphoribosyltransferase</fullName>
    </submittedName>
</protein>
<comment type="subcellular location">
    <subcellularLocation>
        <location evidence="1">Membrane</location>
        <topology evidence="1">Multi-pass membrane protein</topology>
    </subcellularLocation>
</comment>
<dbReference type="GO" id="GO:0016765">
    <property type="term" value="F:transferase activity, transferring alkyl or aryl (other than methyl) groups"/>
    <property type="evidence" value="ECO:0007669"/>
    <property type="project" value="InterPro"/>
</dbReference>
<feature type="transmembrane region" description="Helical" evidence="6">
    <location>
        <begin position="253"/>
        <end position="270"/>
    </location>
</feature>
<feature type="region of interest" description="Disordered" evidence="5">
    <location>
        <begin position="1"/>
        <end position="24"/>
    </location>
</feature>
<feature type="transmembrane region" description="Helical" evidence="6">
    <location>
        <begin position="180"/>
        <end position="198"/>
    </location>
</feature>
<accession>A0A918G3M2</accession>
<dbReference type="InterPro" id="IPR000537">
    <property type="entry name" value="UbiA_prenyltransferase"/>
</dbReference>
<feature type="transmembrane region" description="Helical" evidence="6">
    <location>
        <begin position="105"/>
        <end position="126"/>
    </location>
</feature>
<dbReference type="PANTHER" id="PTHR11048">
    <property type="entry name" value="PRENYLTRANSFERASES"/>
    <property type="match status" value="1"/>
</dbReference>
<dbReference type="GO" id="GO:0005886">
    <property type="term" value="C:plasma membrane"/>
    <property type="evidence" value="ECO:0007669"/>
    <property type="project" value="TreeGrafter"/>
</dbReference>
<keyword evidence="4 6" id="KW-0472">Membrane</keyword>
<evidence type="ECO:0000256" key="4">
    <source>
        <dbReference type="ARBA" id="ARBA00023136"/>
    </source>
</evidence>
<dbReference type="InterPro" id="IPR044878">
    <property type="entry name" value="UbiA_sf"/>
</dbReference>
<keyword evidence="7" id="KW-0808">Transferase</keyword>